<dbReference type="EMBL" id="KZ826349">
    <property type="protein sequence ID" value="PYI06498.1"/>
    <property type="molecule type" value="Genomic_DNA"/>
</dbReference>
<gene>
    <name evidence="1" type="ORF">BO78DRAFT_418669</name>
</gene>
<reference evidence="1 2" key="1">
    <citation type="submission" date="2018-02" db="EMBL/GenBank/DDBJ databases">
        <title>The genomes of Aspergillus section Nigri reveals drivers in fungal speciation.</title>
        <authorList>
            <consortium name="DOE Joint Genome Institute"/>
            <person name="Vesth T.C."/>
            <person name="Nybo J."/>
            <person name="Theobald S."/>
            <person name="Brandl J."/>
            <person name="Frisvad J.C."/>
            <person name="Nielsen K.F."/>
            <person name="Lyhne E.K."/>
            <person name="Kogle M.E."/>
            <person name="Kuo A."/>
            <person name="Riley R."/>
            <person name="Clum A."/>
            <person name="Nolan M."/>
            <person name="Lipzen A."/>
            <person name="Salamov A."/>
            <person name="Henrissat B."/>
            <person name="Wiebenga A."/>
            <person name="De vries R.P."/>
            <person name="Grigoriev I.V."/>
            <person name="Mortensen U.H."/>
            <person name="Andersen M.R."/>
            <person name="Baker S.E."/>
        </authorList>
    </citation>
    <scope>NUCLEOTIDE SEQUENCE [LARGE SCALE GENOMIC DNA]</scope>
    <source>
        <strain evidence="1 2">CBS 121057</strain>
    </source>
</reference>
<dbReference type="Proteomes" id="UP000248423">
    <property type="component" value="Unassembled WGS sequence"/>
</dbReference>
<proteinExistence type="predicted"/>
<protein>
    <submittedName>
        <fullName evidence="1">Uncharacterized protein</fullName>
    </submittedName>
</protein>
<sequence>MDCTEDYPDDCTDDCTEELHANVPDLQYPSKQELIDAASMVIEFMKKLNWRKMGEKPPRLAITGGLAVMHHCPNRLPSIAHDGQEDIDIVLSGVDPGSIKSTLEDEFPEHFILDWQEIYYYLYIITPRGKVKVDFKWDIFLVSVNSR</sequence>
<organism evidence="1 2">
    <name type="scientific">Aspergillus sclerotiicarbonarius (strain CBS 121057 / IBT 28362)</name>
    <dbReference type="NCBI Taxonomy" id="1448318"/>
    <lineage>
        <taxon>Eukaryota</taxon>
        <taxon>Fungi</taxon>
        <taxon>Dikarya</taxon>
        <taxon>Ascomycota</taxon>
        <taxon>Pezizomycotina</taxon>
        <taxon>Eurotiomycetes</taxon>
        <taxon>Eurotiomycetidae</taxon>
        <taxon>Eurotiales</taxon>
        <taxon>Aspergillaceae</taxon>
        <taxon>Aspergillus</taxon>
        <taxon>Aspergillus subgen. Circumdati</taxon>
    </lineage>
</organism>
<dbReference type="VEuPathDB" id="FungiDB:BO78DRAFT_418669"/>
<dbReference type="OrthoDB" id="4399006at2759"/>
<evidence type="ECO:0000313" key="2">
    <source>
        <dbReference type="Proteomes" id="UP000248423"/>
    </source>
</evidence>
<keyword evidence="2" id="KW-1185">Reference proteome</keyword>
<evidence type="ECO:0000313" key="1">
    <source>
        <dbReference type="EMBL" id="PYI06498.1"/>
    </source>
</evidence>
<accession>A0A319EIV2</accession>
<name>A0A319EIV2_ASPSB</name>
<dbReference type="AlphaFoldDB" id="A0A319EIV2"/>